<accession>A0ABQ9JVP6</accession>
<organism evidence="2 3">
    <name type="scientific">Molorchus minor</name>
    <dbReference type="NCBI Taxonomy" id="1323400"/>
    <lineage>
        <taxon>Eukaryota</taxon>
        <taxon>Metazoa</taxon>
        <taxon>Ecdysozoa</taxon>
        <taxon>Arthropoda</taxon>
        <taxon>Hexapoda</taxon>
        <taxon>Insecta</taxon>
        <taxon>Pterygota</taxon>
        <taxon>Neoptera</taxon>
        <taxon>Endopterygota</taxon>
        <taxon>Coleoptera</taxon>
        <taxon>Polyphaga</taxon>
        <taxon>Cucujiformia</taxon>
        <taxon>Chrysomeloidea</taxon>
        <taxon>Cerambycidae</taxon>
        <taxon>Lamiinae</taxon>
        <taxon>Monochamini</taxon>
        <taxon>Molorchus</taxon>
    </lineage>
</organism>
<evidence type="ECO:0000313" key="3">
    <source>
        <dbReference type="Proteomes" id="UP001162164"/>
    </source>
</evidence>
<sequence>MKNNRPHNRNYREGKEELAEFVDTVREAETSKKMSDKQIAVSGINAVSVGNSEVESESTEETTLTEVSASGTYTSNVEGDSQGPWPHQISEKKAEFESNETTSLVEENRKKQSEASKSVVQSESVEISKNRQVISSSFETSQSYEEVEEYEMEC</sequence>
<gene>
    <name evidence="2" type="ORF">NQ317_009645</name>
</gene>
<keyword evidence="3" id="KW-1185">Reference proteome</keyword>
<protein>
    <submittedName>
        <fullName evidence="2">Uncharacterized protein</fullName>
    </submittedName>
</protein>
<reference evidence="2" key="1">
    <citation type="journal article" date="2023" name="Insect Mol. Biol.">
        <title>Genome sequencing provides insights into the evolution of gene families encoding plant cell wall-degrading enzymes in longhorned beetles.</title>
        <authorList>
            <person name="Shin N.R."/>
            <person name="Okamura Y."/>
            <person name="Kirsch R."/>
            <person name="Pauchet Y."/>
        </authorList>
    </citation>
    <scope>NUCLEOTIDE SEQUENCE</scope>
    <source>
        <strain evidence="2">MMC_N1</strain>
    </source>
</reference>
<dbReference type="EMBL" id="JAPWTJ010000127">
    <property type="protein sequence ID" value="KAJ8982390.1"/>
    <property type="molecule type" value="Genomic_DNA"/>
</dbReference>
<comment type="caution">
    <text evidence="2">The sequence shown here is derived from an EMBL/GenBank/DDBJ whole genome shotgun (WGS) entry which is preliminary data.</text>
</comment>
<feature type="compositionally biased region" description="Low complexity" evidence="1">
    <location>
        <begin position="61"/>
        <end position="70"/>
    </location>
</feature>
<feature type="region of interest" description="Disordered" evidence="1">
    <location>
        <begin position="49"/>
        <end position="130"/>
    </location>
</feature>
<proteinExistence type="predicted"/>
<feature type="region of interest" description="Disordered" evidence="1">
    <location>
        <begin position="135"/>
        <end position="154"/>
    </location>
</feature>
<feature type="compositionally biased region" description="Polar residues" evidence="1">
    <location>
        <begin position="115"/>
        <end position="130"/>
    </location>
</feature>
<feature type="compositionally biased region" description="Acidic residues" evidence="1">
    <location>
        <begin position="145"/>
        <end position="154"/>
    </location>
</feature>
<dbReference type="Proteomes" id="UP001162164">
    <property type="component" value="Unassembled WGS sequence"/>
</dbReference>
<evidence type="ECO:0000256" key="1">
    <source>
        <dbReference type="SAM" id="MobiDB-lite"/>
    </source>
</evidence>
<evidence type="ECO:0000313" key="2">
    <source>
        <dbReference type="EMBL" id="KAJ8982390.1"/>
    </source>
</evidence>
<name>A0ABQ9JVP6_9CUCU</name>